<name>M1MFW8_9CLOT</name>
<keyword evidence="2" id="KW-0378">Hydrolase</keyword>
<organism evidence="2 3">
    <name type="scientific">Clostridium saccharoperbutylacetonicum N1-4(HMT)</name>
    <dbReference type="NCBI Taxonomy" id="931276"/>
    <lineage>
        <taxon>Bacteria</taxon>
        <taxon>Bacillati</taxon>
        <taxon>Bacillota</taxon>
        <taxon>Clostridia</taxon>
        <taxon>Eubacteriales</taxon>
        <taxon>Clostridiaceae</taxon>
        <taxon>Clostridium</taxon>
    </lineage>
</organism>
<dbReference type="Gene3D" id="3.30.2010.10">
    <property type="entry name" value="Metalloproteases ('zincins'), catalytic domain"/>
    <property type="match status" value="1"/>
</dbReference>
<keyword evidence="3" id="KW-1185">Reference proteome</keyword>
<accession>M1MFW8</accession>
<dbReference type="EMBL" id="CP004121">
    <property type="protein sequence ID" value="AGF56799.1"/>
    <property type="molecule type" value="Genomic_DNA"/>
</dbReference>
<gene>
    <name evidence="2" type="ORF">Cspa_c30380</name>
</gene>
<sequence length="236" mass="28575">MKLKFEYERQEIEFELTRRKRKTICIKIDEAGQVMVSAPLKISKEYILLVVKNRGSWIIAKKKEVTQRSLKRITRNFSEGNTFMYLGKEYPLKIVLQSNRKSILIKFNEKFEIYTNTMEEEKLRSALEKWYRTETLKIVTERIAFYSSNFKDKVTEIKVKEQKRRWASCTGKNAILFNWRISMAKLDVVDYIVVHEMCHMDYRNHSKFFWNRVSEIMPNYKDKHEWLKIHGMDLYI</sequence>
<dbReference type="STRING" id="36745.CLSAP_27750"/>
<evidence type="ECO:0000259" key="1">
    <source>
        <dbReference type="Pfam" id="PF01863"/>
    </source>
</evidence>
<dbReference type="AlphaFoldDB" id="M1MFW8"/>
<dbReference type="CDD" id="cd07344">
    <property type="entry name" value="M48_yhfN_like"/>
    <property type="match status" value="1"/>
</dbReference>
<dbReference type="eggNOG" id="COG1451">
    <property type="taxonomic scope" value="Bacteria"/>
</dbReference>
<dbReference type="GO" id="GO:0016787">
    <property type="term" value="F:hydrolase activity"/>
    <property type="evidence" value="ECO:0007669"/>
    <property type="project" value="UniProtKB-KW"/>
</dbReference>
<dbReference type="KEGG" id="csr:Cspa_c30380"/>
<evidence type="ECO:0000313" key="2">
    <source>
        <dbReference type="EMBL" id="AGF56799.1"/>
    </source>
</evidence>
<dbReference type="Proteomes" id="UP000011728">
    <property type="component" value="Chromosome"/>
</dbReference>
<dbReference type="InterPro" id="IPR002725">
    <property type="entry name" value="YgjP-like_metallopeptidase"/>
</dbReference>
<evidence type="ECO:0000313" key="3">
    <source>
        <dbReference type="Proteomes" id="UP000011728"/>
    </source>
</evidence>
<protein>
    <submittedName>
        <fullName evidence="2">Putative metal-dependent hydrolase</fullName>
    </submittedName>
</protein>
<dbReference type="HOGENOM" id="CLU_065947_2_2_9"/>
<feature type="domain" description="YgjP-like metallopeptidase" evidence="1">
    <location>
        <begin position="22"/>
        <end position="229"/>
    </location>
</feature>
<dbReference type="RefSeq" id="WP_015393118.1">
    <property type="nucleotide sequence ID" value="NC_020291.1"/>
</dbReference>
<dbReference type="InterPro" id="IPR053136">
    <property type="entry name" value="UTP_pyrophosphatase-like"/>
</dbReference>
<dbReference type="PANTHER" id="PTHR30399">
    <property type="entry name" value="UNCHARACTERIZED PROTEIN YGJP"/>
    <property type="match status" value="1"/>
</dbReference>
<proteinExistence type="predicted"/>
<dbReference type="PANTHER" id="PTHR30399:SF1">
    <property type="entry name" value="UTP PYROPHOSPHATASE"/>
    <property type="match status" value="1"/>
</dbReference>
<reference evidence="2 3" key="1">
    <citation type="submission" date="2013-02" db="EMBL/GenBank/DDBJ databases">
        <title>Genome sequence of Clostridium saccharoperbutylacetonicum N1-4(HMT).</title>
        <authorList>
            <person name="Poehlein A."/>
            <person name="Daniel R."/>
        </authorList>
    </citation>
    <scope>NUCLEOTIDE SEQUENCE [LARGE SCALE GENOMIC DNA]</scope>
    <source>
        <strain evidence="3">N1-4(HMT)</strain>
    </source>
</reference>
<dbReference type="Pfam" id="PF01863">
    <property type="entry name" value="YgjP-like"/>
    <property type="match status" value="1"/>
</dbReference>
<dbReference type="PATRIC" id="fig|931276.5.peg.3055"/>